<gene>
    <name evidence="1" type="ORF">K488DRAFT_15493</name>
</gene>
<reference evidence="1" key="1">
    <citation type="submission" date="2021-02" db="EMBL/GenBank/DDBJ databases">
        <authorList>
            <consortium name="DOE Joint Genome Institute"/>
            <person name="Ahrendt S."/>
            <person name="Looney B.P."/>
            <person name="Miyauchi S."/>
            <person name="Morin E."/>
            <person name="Drula E."/>
            <person name="Courty P.E."/>
            <person name="Chicoki N."/>
            <person name="Fauchery L."/>
            <person name="Kohler A."/>
            <person name="Kuo A."/>
            <person name="Labutti K."/>
            <person name="Pangilinan J."/>
            <person name="Lipzen A."/>
            <person name="Riley R."/>
            <person name="Andreopoulos W."/>
            <person name="He G."/>
            <person name="Johnson J."/>
            <person name="Barry K.W."/>
            <person name="Grigoriev I.V."/>
            <person name="Nagy L."/>
            <person name="Hibbett D."/>
            <person name="Henrissat B."/>
            <person name="Matheny P.B."/>
            <person name="Labbe J."/>
            <person name="Martin F."/>
        </authorList>
    </citation>
    <scope>NUCLEOTIDE SEQUENCE</scope>
    <source>
        <strain evidence="1">EC-137</strain>
    </source>
</reference>
<keyword evidence="2" id="KW-1185">Reference proteome</keyword>
<feature type="non-terminal residue" evidence="1">
    <location>
        <position position="94"/>
    </location>
</feature>
<name>A0ACB8QHX7_9AGAM</name>
<reference evidence="1" key="2">
    <citation type="journal article" date="2022" name="New Phytol.">
        <title>Evolutionary transition to the ectomycorrhizal habit in the genomes of a hyperdiverse lineage of mushroom-forming fungi.</title>
        <authorList>
            <person name="Looney B."/>
            <person name="Miyauchi S."/>
            <person name="Morin E."/>
            <person name="Drula E."/>
            <person name="Courty P.E."/>
            <person name="Kohler A."/>
            <person name="Kuo A."/>
            <person name="LaButti K."/>
            <person name="Pangilinan J."/>
            <person name="Lipzen A."/>
            <person name="Riley R."/>
            <person name="Andreopoulos W."/>
            <person name="He G."/>
            <person name="Johnson J."/>
            <person name="Nolan M."/>
            <person name="Tritt A."/>
            <person name="Barry K.W."/>
            <person name="Grigoriev I.V."/>
            <person name="Nagy L.G."/>
            <person name="Hibbett D."/>
            <person name="Henrissat B."/>
            <person name="Matheny P.B."/>
            <person name="Labbe J."/>
            <person name="Martin F.M."/>
        </authorList>
    </citation>
    <scope>NUCLEOTIDE SEQUENCE</scope>
    <source>
        <strain evidence="1">EC-137</strain>
    </source>
</reference>
<comment type="caution">
    <text evidence="1">The sequence shown here is derived from an EMBL/GenBank/DDBJ whole genome shotgun (WGS) entry which is preliminary data.</text>
</comment>
<evidence type="ECO:0000313" key="1">
    <source>
        <dbReference type="EMBL" id="KAI0031272.1"/>
    </source>
</evidence>
<accession>A0ACB8QHX7</accession>
<dbReference type="EMBL" id="MU273586">
    <property type="protein sequence ID" value="KAI0031272.1"/>
    <property type="molecule type" value="Genomic_DNA"/>
</dbReference>
<protein>
    <submittedName>
        <fullName evidence="1">Uncharacterized protein</fullName>
    </submittedName>
</protein>
<organism evidence="1 2">
    <name type="scientific">Vararia minispora EC-137</name>
    <dbReference type="NCBI Taxonomy" id="1314806"/>
    <lineage>
        <taxon>Eukaryota</taxon>
        <taxon>Fungi</taxon>
        <taxon>Dikarya</taxon>
        <taxon>Basidiomycota</taxon>
        <taxon>Agaricomycotina</taxon>
        <taxon>Agaricomycetes</taxon>
        <taxon>Russulales</taxon>
        <taxon>Lachnocladiaceae</taxon>
        <taxon>Vararia</taxon>
    </lineage>
</organism>
<sequence>MLPYGSVGIAVVHRQIVVVQAARPHDHRDRFLDVYTFTSMGLGVFLASAAPCASISVENLLIVFPEKDVFFMPARDVLELPQNAYHEYLTLSER</sequence>
<dbReference type="Proteomes" id="UP000814128">
    <property type="component" value="Unassembled WGS sequence"/>
</dbReference>
<proteinExistence type="predicted"/>
<evidence type="ECO:0000313" key="2">
    <source>
        <dbReference type="Proteomes" id="UP000814128"/>
    </source>
</evidence>